<protein>
    <submittedName>
        <fullName evidence="5">Saposin B-type domain-containing protein</fullName>
    </submittedName>
</protein>
<dbReference type="SMART" id="SM00741">
    <property type="entry name" value="SapB"/>
    <property type="match status" value="1"/>
</dbReference>
<evidence type="ECO:0000256" key="1">
    <source>
        <dbReference type="ARBA" id="ARBA00023157"/>
    </source>
</evidence>
<feature type="chain" id="PRO_5028881928" evidence="2">
    <location>
        <begin position="24"/>
        <end position="103"/>
    </location>
</feature>
<dbReference type="AlphaFoldDB" id="A0A7E4V271"/>
<accession>A0A7E4V271</accession>
<dbReference type="SUPFAM" id="SSF47862">
    <property type="entry name" value="Saposin"/>
    <property type="match status" value="1"/>
</dbReference>
<sequence>MKAFACVIVLCVAVIFHSEYVHASNTDIMSCVLCEMIAESVSTLNSPSPAAALSSMYKRCAHMGLMEPACDQIIDDNARRILGMAGLGTPPKNICRELNLCDH</sequence>
<keyword evidence="1" id="KW-1015">Disulfide bond</keyword>
<feature type="signal peptide" evidence="2">
    <location>
        <begin position="1"/>
        <end position="23"/>
    </location>
</feature>
<evidence type="ECO:0000256" key="2">
    <source>
        <dbReference type="SAM" id="SignalP"/>
    </source>
</evidence>
<keyword evidence="4" id="KW-1185">Reference proteome</keyword>
<name>A0A7E4V271_PANRE</name>
<proteinExistence type="predicted"/>
<dbReference type="Proteomes" id="UP000492821">
    <property type="component" value="Unassembled WGS sequence"/>
</dbReference>
<dbReference type="InterPro" id="IPR008139">
    <property type="entry name" value="SaposinB_dom"/>
</dbReference>
<reference evidence="4" key="1">
    <citation type="journal article" date="2013" name="Genetics">
        <title>The draft genome and transcriptome of Panagrellus redivivus are shaped by the harsh demands of a free-living lifestyle.</title>
        <authorList>
            <person name="Srinivasan J."/>
            <person name="Dillman A.R."/>
            <person name="Macchietto M.G."/>
            <person name="Heikkinen L."/>
            <person name="Lakso M."/>
            <person name="Fracchia K.M."/>
            <person name="Antoshechkin I."/>
            <person name="Mortazavi A."/>
            <person name="Wong G."/>
            <person name="Sternberg P.W."/>
        </authorList>
    </citation>
    <scope>NUCLEOTIDE SEQUENCE [LARGE SCALE GENOMIC DNA]</scope>
    <source>
        <strain evidence="4">MT8872</strain>
    </source>
</reference>
<dbReference type="WBParaSite" id="Pan_g15624.t1">
    <property type="protein sequence ID" value="Pan_g15624.t1"/>
    <property type="gene ID" value="Pan_g15624"/>
</dbReference>
<feature type="domain" description="Saposin B-type" evidence="3">
    <location>
        <begin position="27"/>
        <end position="103"/>
    </location>
</feature>
<evidence type="ECO:0000313" key="5">
    <source>
        <dbReference type="WBParaSite" id="Pan_g15624.t1"/>
    </source>
</evidence>
<dbReference type="Gene3D" id="1.10.225.10">
    <property type="entry name" value="Saposin-like"/>
    <property type="match status" value="1"/>
</dbReference>
<organism evidence="4 5">
    <name type="scientific">Panagrellus redivivus</name>
    <name type="common">Microworm</name>
    <dbReference type="NCBI Taxonomy" id="6233"/>
    <lineage>
        <taxon>Eukaryota</taxon>
        <taxon>Metazoa</taxon>
        <taxon>Ecdysozoa</taxon>
        <taxon>Nematoda</taxon>
        <taxon>Chromadorea</taxon>
        <taxon>Rhabditida</taxon>
        <taxon>Tylenchina</taxon>
        <taxon>Panagrolaimomorpha</taxon>
        <taxon>Panagrolaimoidea</taxon>
        <taxon>Panagrolaimidae</taxon>
        <taxon>Panagrellus</taxon>
    </lineage>
</organism>
<dbReference type="PROSITE" id="PS50015">
    <property type="entry name" value="SAP_B"/>
    <property type="match status" value="1"/>
</dbReference>
<keyword evidence="2" id="KW-0732">Signal</keyword>
<reference evidence="5" key="2">
    <citation type="submission" date="2020-10" db="UniProtKB">
        <authorList>
            <consortium name="WormBaseParasite"/>
        </authorList>
    </citation>
    <scope>IDENTIFICATION</scope>
</reference>
<evidence type="ECO:0000313" key="4">
    <source>
        <dbReference type="Proteomes" id="UP000492821"/>
    </source>
</evidence>
<evidence type="ECO:0000259" key="3">
    <source>
        <dbReference type="PROSITE" id="PS50015"/>
    </source>
</evidence>
<dbReference type="InterPro" id="IPR011001">
    <property type="entry name" value="Saposin-like"/>
</dbReference>